<dbReference type="Proteomes" id="UP000762676">
    <property type="component" value="Unassembled WGS sequence"/>
</dbReference>
<feature type="region of interest" description="Disordered" evidence="1">
    <location>
        <begin position="1"/>
        <end position="25"/>
    </location>
</feature>
<feature type="compositionally biased region" description="Basic and acidic residues" evidence="1">
    <location>
        <begin position="1"/>
        <end position="16"/>
    </location>
</feature>
<dbReference type="AlphaFoldDB" id="A0AAV4J7B5"/>
<keyword evidence="3" id="KW-1185">Reference proteome</keyword>
<gene>
    <name evidence="2" type="ORF">ElyMa_004979800</name>
</gene>
<accession>A0AAV4J7B5</accession>
<proteinExistence type="predicted"/>
<evidence type="ECO:0000256" key="1">
    <source>
        <dbReference type="SAM" id="MobiDB-lite"/>
    </source>
</evidence>
<organism evidence="2 3">
    <name type="scientific">Elysia marginata</name>
    <dbReference type="NCBI Taxonomy" id="1093978"/>
    <lineage>
        <taxon>Eukaryota</taxon>
        <taxon>Metazoa</taxon>
        <taxon>Spiralia</taxon>
        <taxon>Lophotrochozoa</taxon>
        <taxon>Mollusca</taxon>
        <taxon>Gastropoda</taxon>
        <taxon>Heterobranchia</taxon>
        <taxon>Euthyneura</taxon>
        <taxon>Panpulmonata</taxon>
        <taxon>Sacoglossa</taxon>
        <taxon>Placobranchoidea</taxon>
        <taxon>Plakobranchidae</taxon>
        <taxon>Elysia</taxon>
    </lineage>
</organism>
<sequence length="100" mass="11334">MRHEPAWEDKVHRGENPRWQSKKSYTDGLTGAVSQLSDVKPTLNMGAVTSYVIVVHRHRGRSHEQDAQSTKVHVGWGRSKNYGLFQFDLTSLRSILTGCL</sequence>
<name>A0AAV4J7B5_9GAST</name>
<comment type="caution">
    <text evidence="2">The sequence shown here is derived from an EMBL/GenBank/DDBJ whole genome shotgun (WGS) entry which is preliminary data.</text>
</comment>
<evidence type="ECO:0008006" key="4">
    <source>
        <dbReference type="Google" id="ProtNLM"/>
    </source>
</evidence>
<evidence type="ECO:0000313" key="2">
    <source>
        <dbReference type="EMBL" id="GFS17362.1"/>
    </source>
</evidence>
<protein>
    <recommendedName>
        <fullName evidence="4">Peptidase S1 domain-containing protein</fullName>
    </recommendedName>
</protein>
<dbReference type="EMBL" id="BMAT01009971">
    <property type="protein sequence ID" value="GFS17362.1"/>
    <property type="molecule type" value="Genomic_DNA"/>
</dbReference>
<evidence type="ECO:0000313" key="3">
    <source>
        <dbReference type="Proteomes" id="UP000762676"/>
    </source>
</evidence>
<reference evidence="2 3" key="1">
    <citation type="journal article" date="2021" name="Elife">
        <title>Chloroplast acquisition without the gene transfer in kleptoplastic sea slugs, Plakobranchus ocellatus.</title>
        <authorList>
            <person name="Maeda T."/>
            <person name="Takahashi S."/>
            <person name="Yoshida T."/>
            <person name="Shimamura S."/>
            <person name="Takaki Y."/>
            <person name="Nagai Y."/>
            <person name="Toyoda A."/>
            <person name="Suzuki Y."/>
            <person name="Arimoto A."/>
            <person name="Ishii H."/>
            <person name="Satoh N."/>
            <person name="Nishiyama T."/>
            <person name="Hasebe M."/>
            <person name="Maruyama T."/>
            <person name="Minagawa J."/>
            <person name="Obokata J."/>
            <person name="Shigenobu S."/>
        </authorList>
    </citation>
    <scope>NUCLEOTIDE SEQUENCE [LARGE SCALE GENOMIC DNA]</scope>
</reference>